<evidence type="ECO:0000313" key="7">
    <source>
        <dbReference type="Proteomes" id="UP001159428"/>
    </source>
</evidence>
<feature type="domain" description="IRG-type G" evidence="5">
    <location>
        <begin position="41"/>
        <end position="227"/>
    </location>
</feature>
<evidence type="ECO:0000256" key="3">
    <source>
        <dbReference type="ARBA" id="ARBA00022801"/>
    </source>
</evidence>
<dbReference type="GO" id="GO:0005525">
    <property type="term" value="F:GTP binding"/>
    <property type="evidence" value="ECO:0007669"/>
    <property type="project" value="UniProtKB-KW"/>
</dbReference>
<dbReference type="PANTHER" id="PTHR32341:SF10">
    <property type="entry name" value="INTERFERON-INDUCIBLE GTPASE 5"/>
    <property type="match status" value="1"/>
</dbReference>
<dbReference type="EMBL" id="CALNXJ010000027">
    <property type="protein sequence ID" value="CAH3132785.1"/>
    <property type="molecule type" value="Genomic_DNA"/>
</dbReference>
<keyword evidence="2" id="KW-0547">Nucleotide-binding</keyword>
<evidence type="ECO:0000256" key="4">
    <source>
        <dbReference type="ARBA" id="ARBA00023134"/>
    </source>
</evidence>
<dbReference type="Gene3D" id="3.40.50.300">
    <property type="entry name" value="P-loop containing nucleotide triphosphate hydrolases"/>
    <property type="match status" value="1"/>
</dbReference>
<dbReference type="GO" id="GO:0016787">
    <property type="term" value="F:hydrolase activity"/>
    <property type="evidence" value="ECO:0007669"/>
    <property type="project" value="UniProtKB-KW"/>
</dbReference>
<evidence type="ECO:0000256" key="1">
    <source>
        <dbReference type="ARBA" id="ARBA00005429"/>
    </source>
</evidence>
<dbReference type="InterPro" id="IPR027417">
    <property type="entry name" value="P-loop_NTPase"/>
</dbReference>
<dbReference type="FunFam" id="3.40.50.300:FF:000541">
    <property type="entry name" value="Immunity related GTPase M"/>
    <property type="match status" value="1"/>
</dbReference>
<accession>A0AAU9X1T1</accession>
<dbReference type="SUPFAM" id="SSF52540">
    <property type="entry name" value="P-loop containing nucleoside triphosphate hydrolases"/>
    <property type="match status" value="1"/>
</dbReference>
<name>A0AAU9X1T1_9CNID</name>
<dbReference type="PROSITE" id="PS51716">
    <property type="entry name" value="G_IRG"/>
    <property type="match status" value="1"/>
</dbReference>
<gene>
    <name evidence="6" type="ORF">PMEA_00015193</name>
</gene>
<evidence type="ECO:0000256" key="2">
    <source>
        <dbReference type="ARBA" id="ARBA00022741"/>
    </source>
</evidence>
<dbReference type="InterPro" id="IPR007743">
    <property type="entry name" value="Immunity-related_GTPase-like"/>
</dbReference>
<sequence length="399" mass="45104">MAEHCGWEMISAKELQDYVEQNGVSRVAEYVSSRLDDWKNVVIQFAVCGVSGAGKSTFINRIRGVEDIDTDAAEVDVTECTKELKCYDHPSNPNIKFWDLPGISNPIYHGDLEEYCKNVPLDEYDTYLIFAKDRLTADDLKLAERIRSTGKKFFFIRARIDQDVENARRSRKHLFDKDATLNKIRKNISQNLIERGLLKDEKEFFLISNYHTAEYQFGELGRAILAILPQRQRESLILTFDNALILSKDTLKEKVEVLRKRIKYVATASAFAATVPIPGVSIGTDIALIKREIDFYISQLGLPEEGSHRFSSLGLKTQTQIKALSTALGSTMQIGGLLAAYATESVVEEFSRYIPFIGTAIASSLSYGATYYFLSKWLGQMEEIALKALEETLYDLQSH</sequence>
<evidence type="ECO:0000313" key="6">
    <source>
        <dbReference type="EMBL" id="CAH3132785.1"/>
    </source>
</evidence>
<keyword evidence="3" id="KW-0378">Hydrolase</keyword>
<dbReference type="Pfam" id="PF05049">
    <property type="entry name" value="IIGP"/>
    <property type="match status" value="1"/>
</dbReference>
<comment type="caution">
    <text evidence="6">The sequence shown here is derived from an EMBL/GenBank/DDBJ whole genome shotgun (WGS) entry which is preliminary data.</text>
</comment>
<dbReference type="GO" id="GO:0016020">
    <property type="term" value="C:membrane"/>
    <property type="evidence" value="ECO:0007669"/>
    <property type="project" value="InterPro"/>
</dbReference>
<keyword evidence="4" id="KW-0342">GTP-binding</keyword>
<dbReference type="PANTHER" id="PTHR32341">
    <property type="entry name" value="INTERFERON-INDUCIBLE GTPASE"/>
    <property type="match status" value="1"/>
</dbReference>
<organism evidence="6 7">
    <name type="scientific">Pocillopora meandrina</name>
    <dbReference type="NCBI Taxonomy" id="46732"/>
    <lineage>
        <taxon>Eukaryota</taxon>
        <taxon>Metazoa</taxon>
        <taxon>Cnidaria</taxon>
        <taxon>Anthozoa</taxon>
        <taxon>Hexacorallia</taxon>
        <taxon>Scleractinia</taxon>
        <taxon>Astrocoeniina</taxon>
        <taxon>Pocilloporidae</taxon>
        <taxon>Pocillopora</taxon>
    </lineage>
</organism>
<dbReference type="Proteomes" id="UP001159428">
    <property type="component" value="Unassembled WGS sequence"/>
</dbReference>
<reference evidence="6 7" key="1">
    <citation type="submission" date="2022-05" db="EMBL/GenBank/DDBJ databases">
        <authorList>
            <consortium name="Genoscope - CEA"/>
            <person name="William W."/>
        </authorList>
    </citation>
    <scope>NUCLEOTIDE SEQUENCE [LARGE SCALE GENOMIC DNA]</scope>
</reference>
<evidence type="ECO:0000259" key="5">
    <source>
        <dbReference type="PROSITE" id="PS51716"/>
    </source>
</evidence>
<protein>
    <recommendedName>
        <fullName evidence="5">IRG-type G domain-containing protein</fullName>
    </recommendedName>
</protein>
<proteinExistence type="inferred from homology"/>
<keyword evidence="7" id="KW-1185">Reference proteome</keyword>
<dbReference type="InterPro" id="IPR030385">
    <property type="entry name" value="G_IRG_dom"/>
</dbReference>
<comment type="similarity">
    <text evidence="1">Belongs to the TRAFAC class dynamin-like GTPase superfamily. IRG family.</text>
</comment>
<dbReference type="InterPro" id="IPR051515">
    <property type="entry name" value="IRG"/>
</dbReference>
<dbReference type="AlphaFoldDB" id="A0AAU9X1T1"/>